<dbReference type="CDD" id="cd00067">
    <property type="entry name" value="GAL4"/>
    <property type="match status" value="1"/>
</dbReference>
<dbReference type="Proteomes" id="UP001160390">
    <property type="component" value="Unassembled WGS sequence"/>
</dbReference>
<evidence type="ECO:0000313" key="8">
    <source>
        <dbReference type="Proteomes" id="UP001160390"/>
    </source>
</evidence>
<evidence type="ECO:0000256" key="2">
    <source>
        <dbReference type="ARBA" id="ARBA00022833"/>
    </source>
</evidence>
<keyword evidence="1" id="KW-0479">Metal-binding</keyword>
<protein>
    <recommendedName>
        <fullName evidence="6">Zn(2)-C6 fungal-type domain-containing protein</fullName>
    </recommendedName>
</protein>
<keyword evidence="4" id="KW-0804">Transcription</keyword>
<dbReference type="PANTHER" id="PTHR47660">
    <property type="entry name" value="TRANSCRIPTION FACTOR WITH C2H2 AND ZN(2)-CYS(6) DNA BINDING DOMAIN (EUROFUNG)-RELATED-RELATED"/>
    <property type="match status" value="1"/>
</dbReference>
<evidence type="ECO:0000259" key="6">
    <source>
        <dbReference type="PROSITE" id="PS50048"/>
    </source>
</evidence>
<dbReference type="GO" id="GO:0008270">
    <property type="term" value="F:zinc ion binding"/>
    <property type="evidence" value="ECO:0007669"/>
    <property type="project" value="InterPro"/>
</dbReference>
<name>A0AA35MF55_9HYPO</name>
<proteinExistence type="predicted"/>
<evidence type="ECO:0000256" key="3">
    <source>
        <dbReference type="ARBA" id="ARBA00023015"/>
    </source>
</evidence>
<dbReference type="InterPro" id="IPR001138">
    <property type="entry name" value="Zn2Cys6_DnaBD"/>
</dbReference>
<organism evidence="7 8">
    <name type="scientific">Clonostachys chloroleuca</name>
    <dbReference type="NCBI Taxonomy" id="1926264"/>
    <lineage>
        <taxon>Eukaryota</taxon>
        <taxon>Fungi</taxon>
        <taxon>Dikarya</taxon>
        <taxon>Ascomycota</taxon>
        <taxon>Pezizomycotina</taxon>
        <taxon>Sordariomycetes</taxon>
        <taxon>Hypocreomycetidae</taxon>
        <taxon>Hypocreales</taxon>
        <taxon>Bionectriaceae</taxon>
        <taxon>Clonostachys</taxon>
    </lineage>
</organism>
<dbReference type="PROSITE" id="PS00463">
    <property type="entry name" value="ZN2_CY6_FUNGAL_1"/>
    <property type="match status" value="1"/>
</dbReference>
<dbReference type="AlphaFoldDB" id="A0AA35MF55"/>
<keyword evidence="3" id="KW-0805">Transcription regulation</keyword>
<evidence type="ECO:0000256" key="5">
    <source>
        <dbReference type="ARBA" id="ARBA00023242"/>
    </source>
</evidence>
<dbReference type="PROSITE" id="PS50048">
    <property type="entry name" value="ZN2_CY6_FUNGAL_2"/>
    <property type="match status" value="1"/>
</dbReference>
<dbReference type="InterPro" id="IPR036864">
    <property type="entry name" value="Zn2-C6_fun-type_DNA-bd_sf"/>
</dbReference>
<dbReference type="GO" id="GO:0000981">
    <property type="term" value="F:DNA-binding transcription factor activity, RNA polymerase II-specific"/>
    <property type="evidence" value="ECO:0007669"/>
    <property type="project" value="InterPro"/>
</dbReference>
<sequence>MPISRAKACFLCREAKARCDRAIPECSRCAARKLRCVYDGRNGFRGTGSSYPYPSRVALQSQAPQETMDPLALLQDQQHQDGSLARLLSSSAETPQPLGVAQPANDDAWTADGLLGRDPGVDPLQQLGLTEDTFLFGNIESHNFAEKEIISPDLMNTWGLAVDMPEDSHVHSHGTRTMQEIVKSSTATTQKDIAAHPSATTTTTTVVTDKSGSSGRPLLMNPLFRSCTMSSILLGQVTSYPNMMVEGDQLPPFIHAPCHIDNDLAPGCGERSRHQCLPQELAICASLVQMFYERTKANTDFVWTLIYEEQARLQREYFKFCSTQQLAATQSALILLLLQASDPSTVETHNSRDLLNTVVFFVKHLARTNEWATDARDAVSNRREWVFRESIRRVLVVLHIVARLLDGFVRGGCTPAPGSHFQTVPLPSSRDLWEARTTRVWTRDYKMNMAARTTDKVLTVGDILESGGVNRSCSGKGPTTPELLPEVMRRAGRLDTLGMLVWMVMPFEDAREVHEHEAAICWS</sequence>
<dbReference type="PANTHER" id="PTHR47660:SF3">
    <property type="entry name" value="FINGER DOMAIN PROTEIN, PUTATIVE (AFU_ORTHOLOGUE AFUA_4G03310)-RELATED"/>
    <property type="match status" value="1"/>
</dbReference>
<accession>A0AA35MF55</accession>
<evidence type="ECO:0000256" key="1">
    <source>
        <dbReference type="ARBA" id="ARBA00022723"/>
    </source>
</evidence>
<dbReference type="Pfam" id="PF00172">
    <property type="entry name" value="Zn_clus"/>
    <property type="match status" value="1"/>
</dbReference>
<reference evidence="7" key="1">
    <citation type="submission" date="2023-01" db="EMBL/GenBank/DDBJ databases">
        <authorList>
            <person name="Piombo E."/>
        </authorList>
    </citation>
    <scope>NUCLEOTIDE SEQUENCE</scope>
</reference>
<feature type="domain" description="Zn(2)-C6 fungal-type" evidence="6">
    <location>
        <begin position="8"/>
        <end position="38"/>
    </location>
</feature>
<dbReference type="SUPFAM" id="SSF57701">
    <property type="entry name" value="Zn2/Cys6 DNA-binding domain"/>
    <property type="match status" value="1"/>
</dbReference>
<dbReference type="EMBL" id="CABFNP030001281">
    <property type="protein sequence ID" value="CAI6096023.1"/>
    <property type="molecule type" value="Genomic_DNA"/>
</dbReference>
<keyword evidence="2" id="KW-0862">Zinc</keyword>
<evidence type="ECO:0000256" key="4">
    <source>
        <dbReference type="ARBA" id="ARBA00023163"/>
    </source>
</evidence>
<gene>
    <name evidence="7" type="ORF">CCHLO57077_00010426</name>
</gene>
<comment type="caution">
    <text evidence="7">The sequence shown here is derived from an EMBL/GenBank/DDBJ whole genome shotgun (WGS) entry which is preliminary data.</text>
</comment>
<evidence type="ECO:0000313" key="7">
    <source>
        <dbReference type="EMBL" id="CAI6096023.1"/>
    </source>
</evidence>
<keyword evidence="5" id="KW-0539">Nucleus</keyword>
<dbReference type="Gene3D" id="4.10.240.10">
    <property type="entry name" value="Zn(2)-C6 fungal-type DNA-binding domain"/>
    <property type="match status" value="1"/>
</dbReference>
<keyword evidence="8" id="KW-1185">Reference proteome</keyword>
<dbReference type="SMART" id="SM00066">
    <property type="entry name" value="GAL4"/>
    <property type="match status" value="1"/>
</dbReference>